<reference evidence="1" key="1">
    <citation type="journal article" date="2014" name="Front. Microbiol.">
        <title>High frequency of phylogenetically diverse reductive dehalogenase-homologous genes in deep subseafloor sedimentary metagenomes.</title>
        <authorList>
            <person name="Kawai M."/>
            <person name="Futagami T."/>
            <person name="Toyoda A."/>
            <person name="Takaki Y."/>
            <person name="Nishi S."/>
            <person name="Hori S."/>
            <person name="Arai W."/>
            <person name="Tsubouchi T."/>
            <person name="Morono Y."/>
            <person name="Uchiyama I."/>
            <person name="Ito T."/>
            <person name="Fujiyama A."/>
            <person name="Inagaki F."/>
            <person name="Takami H."/>
        </authorList>
    </citation>
    <scope>NUCLEOTIDE SEQUENCE</scope>
    <source>
        <strain evidence="1">Expedition CK06-06</strain>
    </source>
</reference>
<sequence>PDIGWPVMIPGKVIVSPPFYELSWIPEIMSTQERTGQTIATIRPRVYERRLPAGHREIVPVGRVLPG</sequence>
<evidence type="ECO:0000313" key="1">
    <source>
        <dbReference type="EMBL" id="GAJ08070.1"/>
    </source>
</evidence>
<gene>
    <name evidence="1" type="ORF">S12H4_48929</name>
</gene>
<dbReference type="AlphaFoldDB" id="X1VJN5"/>
<feature type="non-terminal residue" evidence="1">
    <location>
        <position position="1"/>
    </location>
</feature>
<organism evidence="1">
    <name type="scientific">marine sediment metagenome</name>
    <dbReference type="NCBI Taxonomy" id="412755"/>
    <lineage>
        <taxon>unclassified sequences</taxon>
        <taxon>metagenomes</taxon>
        <taxon>ecological metagenomes</taxon>
    </lineage>
</organism>
<protein>
    <submittedName>
        <fullName evidence="1">Uncharacterized protein</fullName>
    </submittedName>
</protein>
<proteinExistence type="predicted"/>
<comment type="caution">
    <text evidence="1">The sequence shown here is derived from an EMBL/GenBank/DDBJ whole genome shotgun (WGS) entry which is preliminary data.</text>
</comment>
<accession>X1VJN5</accession>
<dbReference type="EMBL" id="BARW01030635">
    <property type="protein sequence ID" value="GAJ08070.1"/>
    <property type="molecule type" value="Genomic_DNA"/>
</dbReference>
<name>X1VJN5_9ZZZZ</name>